<dbReference type="AlphaFoldDB" id="A0A1F4ZVW9"/>
<sequence length="378" mass="42667">MASAELESINPELQMAIDKGYPEAIVPEETVIWLMGYENEIDDLSLIKLGYRFSPQAIRSMALALSNGIFTQEGYYPPPNPQFRQNVASYAYFNDFINYQEYGQLARGRAIYGNLPQEESGLWIGPGARLISNSVHPTMEEVGVILEARRKENPDLKVVLLDGKFNGVPHPGYFMLFKDIVQELVNEENVAPENLVFVVACATNSYIRSIGDIPFLNSLSRMSLISYMPWPDYVCSSGEFELDKGLKHWIYKTQIIAPDYYSIQEDHFLKESKIIQARAAGAKILTHKRTGMYFPTEVGSTSMTHLEGPEVSSSGLLQGTVGRKTEFSYSNPYAHLFAVKQIRDELYGKRNWFGSKQILLPSDAGNMTLPPEWVIHTH</sequence>
<name>A0A1F4ZVW9_9BACT</name>
<organism evidence="1 2">
    <name type="scientific">Candidatus Amesbacteria bacterium RIFOXYB1_FULL_44_23</name>
    <dbReference type="NCBI Taxonomy" id="1797263"/>
    <lineage>
        <taxon>Bacteria</taxon>
        <taxon>Candidatus Amesiibacteriota</taxon>
    </lineage>
</organism>
<evidence type="ECO:0000313" key="2">
    <source>
        <dbReference type="Proteomes" id="UP000176424"/>
    </source>
</evidence>
<accession>A0A1F4ZVW9</accession>
<dbReference type="Proteomes" id="UP000176424">
    <property type="component" value="Unassembled WGS sequence"/>
</dbReference>
<evidence type="ECO:0000313" key="1">
    <source>
        <dbReference type="EMBL" id="OGD10593.1"/>
    </source>
</evidence>
<reference evidence="1 2" key="1">
    <citation type="journal article" date="2016" name="Nat. Commun.">
        <title>Thousands of microbial genomes shed light on interconnected biogeochemical processes in an aquifer system.</title>
        <authorList>
            <person name="Anantharaman K."/>
            <person name="Brown C.T."/>
            <person name="Hug L.A."/>
            <person name="Sharon I."/>
            <person name="Castelle C.J."/>
            <person name="Probst A.J."/>
            <person name="Thomas B.C."/>
            <person name="Singh A."/>
            <person name="Wilkins M.J."/>
            <person name="Karaoz U."/>
            <person name="Brodie E.L."/>
            <person name="Williams K.H."/>
            <person name="Hubbard S.S."/>
            <person name="Banfield J.F."/>
        </authorList>
    </citation>
    <scope>NUCLEOTIDE SEQUENCE [LARGE SCALE GENOMIC DNA]</scope>
</reference>
<gene>
    <name evidence="1" type="ORF">A2397_01295</name>
</gene>
<dbReference type="STRING" id="1797263.A2397_01295"/>
<dbReference type="EMBL" id="MEXR01000003">
    <property type="protein sequence ID" value="OGD10593.1"/>
    <property type="molecule type" value="Genomic_DNA"/>
</dbReference>
<comment type="caution">
    <text evidence="1">The sequence shown here is derived from an EMBL/GenBank/DDBJ whole genome shotgun (WGS) entry which is preliminary data.</text>
</comment>
<protein>
    <submittedName>
        <fullName evidence="1">Uncharacterized protein</fullName>
    </submittedName>
</protein>
<proteinExistence type="predicted"/>